<dbReference type="KEGG" id="bze:COCCADRAFT_52035"/>
<sequence>PWKPELVLNQLQLLDTDSEYERATPPPAQLRQTTPYIQSSSPSLGSSPSCLLPLQRFTQVRIALQGEQLSARRRQRRARGERDELDWDITPEAENPRPGDAAWVTPKTIRQIQAQEPFVYTALREHLPRDVAAGVIKHQRGVSAIARIAGGLQRELHYTEAAQLAKGERRRRKRRALEAGGGPIYSQDARSIVQRRQINDVARLEQELATRSLREVTIIANKWKRIRPTIRNQGKKYLKRAASGVTVMCDATRWQYAINNYNYNTKAQYKLQRVQEDRSVKYNESVLTTDNTGAAEVA</sequence>
<name>W6Y895_COCC2</name>
<dbReference type="OrthoDB" id="3807483at2759"/>
<dbReference type="HOGENOM" id="CLU_1004746_0_0_1"/>
<organism evidence="2 3">
    <name type="scientific">Cochliobolus carbonum (strain 26-R-13)</name>
    <name type="common">Maize leaf spot fungus</name>
    <name type="synonym">Bipolaris zeicola</name>
    <dbReference type="NCBI Taxonomy" id="930089"/>
    <lineage>
        <taxon>Eukaryota</taxon>
        <taxon>Fungi</taxon>
        <taxon>Dikarya</taxon>
        <taxon>Ascomycota</taxon>
        <taxon>Pezizomycotina</taxon>
        <taxon>Dothideomycetes</taxon>
        <taxon>Pleosporomycetidae</taxon>
        <taxon>Pleosporales</taxon>
        <taxon>Pleosporineae</taxon>
        <taxon>Pleosporaceae</taxon>
        <taxon>Bipolaris</taxon>
    </lineage>
</organism>
<dbReference type="GeneID" id="19150042"/>
<dbReference type="Proteomes" id="UP000053841">
    <property type="component" value="Unassembled WGS sequence"/>
</dbReference>
<evidence type="ECO:0000313" key="3">
    <source>
        <dbReference type="Proteomes" id="UP000053841"/>
    </source>
</evidence>
<reference evidence="2 3" key="1">
    <citation type="journal article" date="2013" name="PLoS Genet.">
        <title>Comparative genome structure, secondary metabolite, and effector coding capacity across Cochliobolus pathogens.</title>
        <authorList>
            <person name="Condon B.J."/>
            <person name="Leng Y."/>
            <person name="Wu D."/>
            <person name="Bushley K.E."/>
            <person name="Ohm R.A."/>
            <person name="Otillar R."/>
            <person name="Martin J."/>
            <person name="Schackwitz W."/>
            <person name="Grimwood J."/>
            <person name="MohdZainudin N."/>
            <person name="Xue C."/>
            <person name="Wang R."/>
            <person name="Manning V.A."/>
            <person name="Dhillon B."/>
            <person name="Tu Z.J."/>
            <person name="Steffenson B.J."/>
            <person name="Salamov A."/>
            <person name="Sun H."/>
            <person name="Lowry S."/>
            <person name="LaButti K."/>
            <person name="Han J."/>
            <person name="Copeland A."/>
            <person name="Lindquist E."/>
            <person name="Barry K."/>
            <person name="Schmutz J."/>
            <person name="Baker S.E."/>
            <person name="Ciuffetti L.M."/>
            <person name="Grigoriev I.V."/>
            <person name="Zhong S."/>
            <person name="Turgeon B.G."/>
        </authorList>
    </citation>
    <scope>NUCLEOTIDE SEQUENCE [LARGE SCALE GENOMIC DNA]</scope>
    <source>
        <strain evidence="2 3">26-R-13</strain>
    </source>
</reference>
<feature type="non-terminal residue" evidence="2">
    <location>
        <position position="1"/>
    </location>
</feature>
<feature type="non-terminal residue" evidence="2">
    <location>
        <position position="298"/>
    </location>
</feature>
<evidence type="ECO:0000313" key="2">
    <source>
        <dbReference type="EMBL" id="EUC27306.1"/>
    </source>
</evidence>
<dbReference type="RefSeq" id="XP_007718388.1">
    <property type="nucleotide sequence ID" value="XM_007720198.1"/>
</dbReference>
<dbReference type="EMBL" id="KI964957">
    <property type="protein sequence ID" value="EUC27306.1"/>
    <property type="molecule type" value="Genomic_DNA"/>
</dbReference>
<dbReference type="AlphaFoldDB" id="W6Y895"/>
<evidence type="ECO:0000256" key="1">
    <source>
        <dbReference type="SAM" id="MobiDB-lite"/>
    </source>
</evidence>
<feature type="region of interest" description="Disordered" evidence="1">
    <location>
        <begin position="17"/>
        <end position="44"/>
    </location>
</feature>
<protein>
    <submittedName>
        <fullName evidence="2">Uncharacterized protein</fullName>
    </submittedName>
</protein>
<proteinExistence type="predicted"/>
<keyword evidence="3" id="KW-1185">Reference proteome</keyword>
<accession>W6Y895</accession>
<gene>
    <name evidence="2" type="ORF">COCCADRAFT_52035</name>
</gene>